<gene>
    <name evidence="2" type="ORF">P5673_000777</name>
</gene>
<dbReference type="Pfam" id="PF07707">
    <property type="entry name" value="BACK"/>
    <property type="match status" value="1"/>
</dbReference>
<dbReference type="AlphaFoldDB" id="A0AAD9R7L2"/>
<sequence length="445" mass="51209">MQDFLNSKTLACNLTERNKRMFNNSLMSDVSFIVKDNATGNKASIPAHKYVLSIGSPVFFRMFYGELAEKSGFVELVDADSESLLEILRFLYSDECKLTARCVLRVMYLAEKYMVNGLLEICADFLMNEIDADNVFEVLTQCQNFRDTEKLQQRCWNIVDSQTRQCLHAKNFMEISQGMLNDLVRRDTLNIDEQELFEAILTWAEVKRRTSCLESKPQNIKQLIGDALSQIRVPQTEGPVFFNFALESEILTPESLTKPRFFQPNCSHHGSSTLPVMKRERSSQFPWQRRALKPFRCCRLSVNEPPPLFAPYERTDSFSFITDQAICISGVRIISSERKVNDTYTVTTKLFEGNRSCLSCVQATYSVKYDGAEGLPGFDVYFNEPILVKPGPKYFITIFCPVKLDLLQRIGKKDEVNCEGVNFYFPDSSHRQFSELIFHPLVHLW</sequence>
<organism evidence="2 3">
    <name type="scientific">Acropora cervicornis</name>
    <name type="common">Staghorn coral</name>
    <dbReference type="NCBI Taxonomy" id="6130"/>
    <lineage>
        <taxon>Eukaryota</taxon>
        <taxon>Metazoa</taxon>
        <taxon>Cnidaria</taxon>
        <taxon>Anthozoa</taxon>
        <taxon>Hexacorallia</taxon>
        <taxon>Scleractinia</taxon>
        <taxon>Astrocoeniina</taxon>
        <taxon>Acroporidae</taxon>
        <taxon>Acropora</taxon>
    </lineage>
</organism>
<evidence type="ECO:0000313" key="2">
    <source>
        <dbReference type="EMBL" id="KAK2574588.1"/>
    </source>
</evidence>
<reference evidence="2" key="2">
    <citation type="journal article" date="2023" name="Science">
        <title>Genomic signatures of disease resistance in endangered staghorn corals.</title>
        <authorList>
            <person name="Vollmer S.V."/>
            <person name="Selwyn J.D."/>
            <person name="Despard B.A."/>
            <person name="Roesel C.L."/>
        </authorList>
    </citation>
    <scope>NUCLEOTIDE SEQUENCE</scope>
    <source>
        <strain evidence="2">K2</strain>
    </source>
</reference>
<dbReference type="InterPro" id="IPR011333">
    <property type="entry name" value="SKP1/BTB/POZ_sf"/>
</dbReference>
<dbReference type="GO" id="GO:0005829">
    <property type="term" value="C:cytosol"/>
    <property type="evidence" value="ECO:0007669"/>
    <property type="project" value="TreeGrafter"/>
</dbReference>
<dbReference type="Proteomes" id="UP001249851">
    <property type="component" value="Unassembled WGS sequence"/>
</dbReference>
<dbReference type="InterPro" id="IPR011705">
    <property type="entry name" value="BACK"/>
</dbReference>
<dbReference type="PROSITE" id="PS50097">
    <property type="entry name" value="BTB"/>
    <property type="match status" value="1"/>
</dbReference>
<dbReference type="Pfam" id="PF00651">
    <property type="entry name" value="BTB"/>
    <property type="match status" value="1"/>
</dbReference>
<accession>A0AAD9R7L2</accession>
<dbReference type="PANTHER" id="PTHR45774:SF3">
    <property type="entry name" value="BTB (POZ) DOMAIN-CONTAINING 2B-RELATED"/>
    <property type="match status" value="1"/>
</dbReference>
<dbReference type="SUPFAM" id="SSF54695">
    <property type="entry name" value="POZ domain"/>
    <property type="match status" value="1"/>
</dbReference>
<dbReference type="InterPro" id="IPR000210">
    <property type="entry name" value="BTB/POZ_dom"/>
</dbReference>
<dbReference type="GO" id="GO:0022008">
    <property type="term" value="P:neurogenesis"/>
    <property type="evidence" value="ECO:0007669"/>
    <property type="project" value="TreeGrafter"/>
</dbReference>
<dbReference type="SMART" id="SM00225">
    <property type="entry name" value="BTB"/>
    <property type="match status" value="1"/>
</dbReference>
<dbReference type="InterPro" id="IPR038648">
    <property type="entry name" value="PHR_sf"/>
</dbReference>
<reference evidence="2" key="1">
    <citation type="journal article" date="2023" name="G3 (Bethesda)">
        <title>Whole genome assembly and annotation of the endangered Caribbean coral Acropora cervicornis.</title>
        <authorList>
            <person name="Selwyn J.D."/>
            <person name="Vollmer S.V."/>
        </authorList>
    </citation>
    <scope>NUCLEOTIDE SEQUENCE</scope>
    <source>
        <strain evidence="2">K2</strain>
    </source>
</reference>
<protein>
    <submittedName>
        <fullName evidence="2">BTB/POZ domain-containing protein 6</fullName>
    </submittedName>
</protein>
<comment type="caution">
    <text evidence="2">The sequence shown here is derived from an EMBL/GenBank/DDBJ whole genome shotgun (WGS) entry which is preliminary data.</text>
</comment>
<feature type="domain" description="BTB" evidence="1">
    <location>
        <begin position="28"/>
        <end position="100"/>
    </location>
</feature>
<dbReference type="EMBL" id="JARQWQ010000001">
    <property type="protein sequence ID" value="KAK2574588.1"/>
    <property type="molecule type" value="Genomic_DNA"/>
</dbReference>
<dbReference type="Gene3D" id="3.30.710.10">
    <property type="entry name" value="Potassium Channel Kv1.1, Chain A"/>
    <property type="match status" value="1"/>
</dbReference>
<keyword evidence="3" id="KW-1185">Reference proteome</keyword>
<dbReference type="PANTHER" id="PTHR45774">
    <property type="entry name" value="BTB/POZ DOMAIN-CONTAINING"/>
    <property type="match status" value="1"/>
</dbReference>
<dbReference type="Gene3D" id="1.25.40.420">
    <property type="match status" value="1"/>
</dbReference>
<name>A0AAD9R7L2_ACRCE</name>
<evidence type="ECO:0000259" key="1">
    <source>
        <dbReference type="PROSITE" id="PS50097"/>
    </source>
</evidence>
<dbReference type="Gene3D" id="2.60.120.820">
    <property type="entry name" value="PHR domain"/>
    <property type="match status" value="1"/>
</dbReference>
<evidence type="ECO:0000313" key="3">
    <source>
        <dbReference type="Proteomes" id="UP001249851"/>
    </source>
</evidence>
<proteinExistence type="predicted"/>